<dbReference type="PATRIC" id="fig|279113.9.peg.340"/>
<evidence type="ECO:0000313" key="1">
    <source>
        <dbReference type="EMBL" id="AMP02734.1"/>
    </source>
</evidence>
<dbReference type="Proteomes" id="UP000074561">
    <property type="component" value="Chromosome"/>
</dbReference>
<organism evidence="1 2">
    <name type="scientific">Collimonas pratensis</name>
    <dbReference type="NCBI Taxonomy" id="279113"/>
    <lineage>
        <taxon>Bacteria</taxon>
        <taxon>Pseudomonadati</taxon>
        <taxon>Pseudomonadota</taxon>
        <taxon>Betaproteobacteria</taxon>
        <taxon>Burkholderiales</taxon>
        <taxon>Oxalobacteraceae</taxon>
        <taxon>Collimonas</taxon>
    </lineage>
</organism>
<dbReference type="STRING" id="279113.CPter91_0335"/>
<protein>
    <submittedName>
        <fullName evidence="1">Uncharacterized protein</fullName>
    </submittedName>
</protein>
<gene>
    <name evidence="1" type="ORF">CPter91_0335</name>
</gene>
<dbReference type="KEGG" id="cpra:CPter91_0335"/>
<proteinExistence type="predicted"/>
<sequence length="41" mass="4257">MCEGFGSNIIGSKCIADATAQTRPQPAMMGNEDGLDIISVN</sequence>
<accession>A0A127PYA4</accession>
<reference evidence="1 2" key="1">
    <citation type="submission" date="2015-11" db="EMBL/GenBank/DDBJ databases">
        <title>Exploring the genomic traits of fungus-feeding bacterial genus Collimonas.</title>
        <authorList>
            <person name="Song C."/>
            <person name="Schmidt R."/>
            <person name="de Jager V."/>
            <person name="Krzyzanowska D."/>
            <person name="Jongedijk E."/>
            <person name="Cankar K."/>
            <person name="Beekwilder J."/>
            <person name="van Veen A."/>
            <person name="de Boer W."/>
            <person name="van Veen J.A."/>
            <person name="Garbeva P."/>
        </authorList>
    </citation>
    <scope>NUCLEOTIDE SEQUENCE [LARGE SCALE GENOMIC DNA]</scope>
    <source>
        <strain evidence="1 2">Ter91</strain>
    </source>
</reference>
<name>A0A127PYA4_9BURK</name>
<dbReference type="EMBL" id="CP013234">
    <property type="protein sequence ID" value="AMP02734.1"/>
    <property type="molecule type" value="Genomic_DNA"/>
</dbReference>
<dbReference type="AlphaFoldDB" id="A0A127PYA4"/>
<evidence type="ECO:0000313" key="2">
    <source>
        <dbReference type="Proteomes" id="UP000074561"/>
    </source>
</evidence>